<keyword evidence="2" id="KW-1185">Reference proteome</keyword>
<accession>A0ABS5QJX3</accession>
<comment type="caution">
    <text evidence="1">The sequence shown here is derived from an EMBL/GenBank/DDBJ whole genome shotgun (WGS) entry which is preliminary data.</text>
</comment>
<evidence type="ECO:0000313" key="1">
    <source>
        <dbReference type="EMBL" id="MBS8121518.1"/>
    </source>
</evidence>
<reference evidence="1 2" key="1">
    <citation type="journal article" date="2021" name="Nat. Commun.">
        <title>Reductive evolution and unique predatory mode in the CPR bacterium Vampirococcus lugosii.</title>
        <authorList>
            <person name="Moreira D."/>
            <person name="Zivanovic Y."/>
            <person name="Lopez-Archilla A.I."/>
            <person name="Iniesto M."/>
            <person name="Lopez-Garcia P."/>
        </authorList>
    </citation>
    <scope>NUCLEOTIDE SEQUENCE [LARGE SCALE GENOMIC DNA]</scope>
    <source>
        <strain evidence="1">Chiprana</strain>
    </source>
</reference>
<gene>
    <name evidence="1" type="ORF">VAMP_6n121</name>
</gene>
<proteinExistence type="predicted"/>
<dbReference type="Proteomes" id="UP000680365">
    <property type="component" value="Unassembled WGS sequence"/>
</dbReference>
<dbReference type="RefSeq" id="WP_213348122.1">
    <property type="nucleotide sequence ID" value="NZ_JAEDAM010000003.1"/>
</dbReference>
<sequence>MNNLINTDTLKKLKSSFLIKLERKNKIVDNWDAYDDEKKENIINVIDEIIELEKKIVLNGINEDNSFVETFKFHISKSMVKVVKLKEDNDNIDEIEKLLDDL</sequence>
<protein>
    <submittedName>
        <fullName evidence="1">Uncharacterized protein</fullName>
    </submittedName>
</protein>
<dbReference type="EMBL" id="JAEDAM010000003">
    <property type="protein sequence ID" value="MBS8121518.1"/>
    <property type="molecule type" value="Genomic_DNA"/>
</dbReference>
<name>A0ABS5QJX3_9BACT</name>
<organism evidence="1 2">
    <name type="scientific">Candidatus Vampirococcus lugosii</name>
    <dbReference type="NCBI Taxonomy" id="2789015"/>
    <lineage>
        <taxon>Bacteria</taxon>
        <taxon>Candidatus Absconditibacteriota</taxon>
        <taxon>Vampirococcus</taxon>
    </lineage>
</organism>
<evidence type="ECO:0000313" key="2">
    <source>
        <dbReference type="Proteomes" id="UP000680365"/>
    </source>
</evidence>